<organism evidence="2 3">
    <name type="scientific">Ruthenibacterium lactatiformans</name>
    <dbReference type="NCBI Taxonomy" id="1550024"/>
    <lineage>
        <taxon>Bacteria</taxon>
        <taxon>Bacillati</taxon>
        <taxon>Bacillota</taxon>
        <taxon>Clostridia</taxon>
        <taxon>Eubacteriales</taxon>
        <taxon>Oscillospiraceae</taxon>
        <taxon>Ruthenibacterium</taxon>
    </lineage>
</organism>
<name>A0A0W7TMJ3_9FIRM</name>
<proteinExistence type="predicted"/>
<accession>A0A0W7TMJ3</accession>
<gene>
    <name evidence="2" type="ORF">ASJ35_16110</name>
</gene>
<keyword evidence="1" id="KW-1133">Transmembrane helix</keyword>
<evidence type="ECO:0008006" key="4">
    <source>
        <dbReference type="Google" id="ProtNLM"/>
    </source>
</evidence>
<dbReference type="AlphaFoldDB" id="A0A0W7TMJ3"/>
<reference evidence="2 3" key="1">
    <citation type="submission" date="2015-10" db="EMBL/GenBank/DDBJ databases">
        <title>A novel member of the family Ruminococcaceae isolated from human faeces.</title>
        <authorList>
            <person name="Shkoporov A.N."/>
            <person name="Chaplin A.V."/>
            <person name="Motuzova O.V."/>
            <person name="Kafarskaia L.I."/>
            <person name="Efimov B.A."/>
        </authorList>
    </citation>
    <scope>NUCLEOTIDE SEQUENCE [LARGE SCALE GENOMIC DNA]</scope>
    <source>
        <strain evidence="2 3">668</strain>
    </source>
</reference>
<dbReference type="Proteomes" id="UP000053433">
    <property type="component" value="Unassembled WGS sequence"/>
</dbReference>
<protein>
    <recommendedName>
        <fullName evidence="4">Transmembrane protein</fullName>
    </recommendedName>
</protein>
<evidence type="ECO:0000313" key="2">
    <source>
        <dbReference type="EMBL" id="KUE75022.1"/>
    </source>
</evidence>
<feature type="transmembrane region" description="Helical" evidence="1">
    <location>
        <begin position="57"/>
        <end position="78"/>
    </location>
</feature>
<keyword evidence="1" id="KW-0472">Membrane</keyword>
<evidence type="ECO:0000256" key="1">
    <source>
        <dbReference type="SAM" id="Phobius"/>
    </source>
</evidence>
<evidence type="ECO:0000313" key="3">
    <source>
        <dbReference type="Proteomes" id="UP000053433"/>
    </source>
</evidence>
<keyword evidence="1" id="KW-0812">Transmembrane</keyword>
<dbReference type="EMBL" id="LMUA01000032">
    <property type="protein sequence ID" value="KUE75022.1"/>
    <property type="molecule type" value="Genomic_DNA"/>
</dbReference>
<sequence>MPTDNSRMVFFPSMLAKYSTVGFVWRMLRRLPYSLPFPVLADGSTSSALLVVCKCRAFGQCVCLAVSMLFFAPVFTLIPGFGRPGLSRPAASSPF</sequence>
<comment type="caution">
    <text evidence="2">The sequence shown here is derived from an EMBL/GenBank/DDBJ whole genome shotgun (WGS) entry which is preliminary data.</text>
</comment>